<protein>
    <submittedName>
        <fullName evidence="3">Uncharacterized protein</fullName>
    </submittedName>
</protein>
<feature type="region of interest" description="Disordered" evidence="1">
    <location>
        <begin position="145"/>
        <end position="220"/>
    </location>
</feature>
<dbReference type="OrthoDB" id="8197468at2759"/>
<dbReference type="EMBL" id="JADBJN010000002">
    <property type="protein sequence ID" value="KAG5674788.1"/>
    <property type="molecule type" value="Genomic_DNA"/>
</dbReference>
<sequence length="220" mass="21991">MLLLGTICALVATASAGYASSSSGGYAGAGVPIGPFASPYDFQNNFQHLFAQQLAYQAALQNSINANIAAIRNQALYGANYGYGSYPAYGGSSAGSGAYASGGAYSGNSGVTGSYGGVRPGGSSYGGTVGGPNYAAAGGSVGSGHQHQYAGVYPPNPARPNLDSRFSDDSSPGVTYSRGPGGFVGVSSFSSSSDINGVKNRESGTSVNNNGKVTTYYTRN</sequence>
<keyword evidence="4" id="KW-1185">Reference proteome</keyword>
<accession>A0A9J6BY28</accession>
<evidence type="ECO:0000313" key="3">
    <source>
        <dbReference type="EMBL" id="KAG5674788.1"/>
    </source>
</evidence>
<comment type="caution">
    <text evidence="3">The sequence shown here is derived from an EMBL/GenBank/DDBJ whole genome shotgun (WGS) entry which is preliminary data.</text>
</comment>
<gene>
    <name evidence="3" type="ORF">PVAND_004736</name>
</gene>
<keyword evidence="2" id="KW-0732">Signal</keyword>
<feature type="signal peptide" evidence="2">
    <location>
        <begin position="1"/>
        <end position="16"/>
    </location>
</feature>
<feature type="chain" id="PRO_5039942364" evidence="2">
    <location>
        <begin position="17"/>
        <end position="220"/>
    </location>
</feature>
<reference evidence="3" key="1">
    <citation type="submission" date="2021-03" db="EMBL/GenBank/DDBJ databases">
        <title>Chromosome level genome of the anhydrobiotic midge Polypedilum vanderplanki.</title>
        <authorList>
            <person name="Yoshida Y."/>
            <person name="Kikawada T."/>
            <person name="Gusev O."/>
        </authorList>
    </citation>
    <scope>NUCLEOTIDE SEQUENCE</scope>
    <source>
        <strain evidence="3">NIAS01</strain>
        <tissue evidence="3">Whole body or cell culture</tissue>
    </source>
</reference>
<dbReference type="Proteomes" id="UP001107558">
    <property type="component" value="Chromosome 2"/>
</dbReference>
<dbReference type="AlphaFoldDB" id="A0A9J6BY28"/>
<evidence type="ECO:0000313" key="4">
    <source>
        <dbReference type="Proteomes" id="UP001107558"/>
    </source>
</evidence>
<organism evidence="3 4">
    <name type="scientific">Polypedilum vanderplanki</name>
    <name type="common">Sleeping chironomid midge</name>
    <dbReference type="NCBI Taxonomy" id="319348"/>
    <lineage>
        <taxon>Eukaryota</taxon>
        <taxon>Metazoa</taxon>
        <taxon>Ecdysozoa</taxon>
        <taxon>Arthropoda</taxon>
        <taxon>Hexapoda</taxon>
        <taxon>Insecta</taxon>
        <taxon>Pterygota</taxon>
        <taxon>Neoptera</taxon>
        <taxon>Endopterygota</taxon>
        <taxon>Diptera</taxon>
        <taxon>Nematocera</taxon>
        <taxon>Chironomoidea</taxon>
        <taxon>Chironomidae</taxon>
        <taxon>Chironominae</taxon>
        <taxon>Polypedilum</taxon>
        <taxon>Polypedilum</taxon>
    </lineage>
</organism>
<evidence type="ECO:0000256" key="2">
    <source>
        <dbReference type="SAM" id="SignalP"/>
    </source>
</evidence>
<feature type="compositionally biased region" description="Polar residues" evidence="1">
    <location>
        <begin position="203"/>
        <end position="220"/>
    </location>
</feature>
<proteinExistence type="predicted"/>
<evidence type="ECO:0000256" key="1">
    <source>
        <dbReference type="SAM" id="MobiDB-lite"/>
    </source>
</evidence>
<name>A0A9J6BY28_POLVA</name>